<reference evidence="6 7" key="1">
    <citation type="submission" date="2007-06" db="EMBL/GenBank/DDBJ databases">
        <authorList>
            <person name="Shimkets L."/>
            <person name="Ferriera S."/>
            <person name="Johnson J."/>
            <person name="Kravitz S."/>
            <person name="Beeson K."/>
            <person name="Sutton G."/>
            <person name="Rogers Y.-H."/>
            <person name="Friedman R."/>
            <person name="Frazier M."/>
            <person name="Venter J.C."/>
        </authorList>
    </citation>
    <scope>NUCLEOTIDE SEQUENCE [LARGE SCALE GENOMIC DNA]</scope>
    <source>
        <strain evidence="6 7">SIR-1</strain>
    </source>
</reference>
<keyword evidence="3" id="KW-0732">Signal</keyword>
<dbReference type="PANTHER" id="PTHR11851:SF49">
    <property type="entry name" value="MITOCHONDRIAL-PROCESSING PEPTIDASE SUBUNIT ALPHA"/>
    <property type="match status" value="1"/>
</dbReference>
<dbReference type="InterPro" id="IPR011765">
    <property type="entry name" value="Pept_M16_N"/>
</dbReference>
<dbReference type="Proteomes" id="UP000005801">
    <property type="component" value="Unassembled WGS sequence"/>
</dbReference>
<evidence type="ECO:0000313" key="6">
    <source>
        <dbReference type="EMBL" id="EDM75042.1"/>
    </source>
</evidence>
<comment type="caution">
    <text evidence="6">The sequence shown here is derived from an EMBL/GenBank/DDBJ whole genome shotgun (WGS) entry which is preliminary data.</text>
</comment>
<dbReference type="InterPro" id="IPR050361">
    <property type="entry name" value="MPP/UQCRC_Complex"/>
</dbReference>
<feature type="signal peptide" evidence="3">
    <location>
        <begin position="1"/>
        <end position="21"/>
    </location>
</feature>
<proteinExistence type="inferred from homology"/>
<dbReference type="PANTHER" id="PTHR11851">
    <property type="entry name" value="METALLOPROTEASE"/>
    <property type="match status" value="1"/>
</dbReference>
<evidence type="ECO:0000256" key="2">
    <source>
        <dbReference type="SAM" id="MobiDB-lite"/>
    </source>
</evidence>
<feature type="chain" id="PRO_5002697851" evidence="3">
    <location>
        <begin position="22"/>
        <end position="529"/>
    </location>
</feature>
<sequence>MRRLSLPLSLPLSGLLALTLAACPGPEGDPAPPDTTGPAPEAPAAVEIDRSTIELPVAEDPSIVYAAWFQVGSQDDPPGKEGLAWLTAQLITNGGSESRSYQELLEFLYPMAAGWGVRVDREMTTITGRSHKETADAFQALLTEQWTKPAFDQADFERLRTQGINALEKNLRYAQDEELGKFGLEAFVYAGTPYAHPPQGSVAGLKSITLEDVRAFFEAHYTQDRVVFAMGGGYSPEQLAAVEASAKALPEAASAAPTPPPAPAAIEGKHVLLIQKPGADASISFGHPIDLHRGEADFYALWLANSWLGEHRNSASHLYGVIREARGLNYGDYSYIEAYPEGGFRSMPPTNVSRRAQLFQVWIRTLPNEHAHFALRAAHRELTLLVENGLTKEQFELTRDFLRKYILHFADTTSGRLGYAIDDRFYGLDRDGGPGHLADFQAALDTMTLEQVNAAIKKYIDPDNLKITIATGEAESLRDALVADAPGTIEYPTPKPQAILDEDQVIGAHELGISAENVTIRPVDEMFAG</sequence>
<evidence type="ECO:0000256" key="3">
    <source>
        <dbReference type="SAM" id="SignalP"/>
    </source>
</evidence>
<dbReference type="InterPro" id="IPR011249">
    <property type="entry name" value="Metalloenz_LuxS/M16"/>
</dbReference>
<dbReference type="SUPFAM" id="SSF63411">
    <property type="entry name" value="LuxS/MPP-like metallohydrolase"/>
    <property type="match status" value="2"/>
</dbReference>
<evidence type="ECO:0000259" key="4">
    <source>
        <dbReference type="Pfam" id="PF00675"/>
    </source>
</evidence>
<dbReference type="OrthoDB" id="9811314at2"/>
<dbReference type="eggNOG" id="COG0612">
    <property type="taxonomic scope" value="Bacteria"/>
</dbReference>
<protein>
    <submittedName>
        <fullName evidence="6">Peptidase M16-like protein</fullName>
    </submittedName>
</protein>
<dbReference type="Pfam" id="PF00675">
    <property type="entry name" value="Peptidase_M16"/>
    <property type="match status" value="1"/>
</dbReference>
<feature type="domain" description="Peptidase M16 C-terminal" evidence="5">
    <location>
        <begin position="207"/>
        <end position="399"/>
    </location>
</feature>
<organism evidence="6 7">
    <name type="scientific">Plesiocystis pacifica SIR-1</name>
    <dbReference type="NCBI Taxonomy" id="391625"/>
    <lineage>
        <taxon>Bacteria</taxon>
        <taxon>Pseudomonadati</taxon>
        <taxon>Myxococcota</taxon>
        <taxon>Polyangia</taxon>
        <taxon>Nannocystales</taxon>
        <taxon>Nannocystaceae</taxon>
        <taxon>Plesiocystis</taxon>
    </lineage>
</organism>
<dbReference type="Pfam" id="PF05193">
    <property type="entry name" value="Peptidase_M16_C"/>
    <property type="match status" value="1"/>
</dbReference>
<evidence type="ECO:0000256" key="1">
    <source>
        <dbReference type="ARBA" id="ARBA00007261"/>
    </source>
</evidence>
<evidence type="ECO:0000313" key="7">
    <source>
        <dbReference type="Proteomes" id="UP000005801"/>
    </source>
</evidence>
<dbReference type="RefSeq" id="WP_006975806.1">
    <property type="nucleotide sequence ID" value="NZ_ABCS01000106.1"/>
</dbReference>
<keyword evidence="7" id="KW-1185">Reference proteome</keyword>
<dbReference type="GO" id="GO:0046872">
    <property type="term" value="F:metal ion binding"/>
    <property type="evidence" value="ECO:0007669"/>
    <property type="project" value="InterPro"/>
</dbReference>
<dbReference type="PROSITE" id="PS51257">
    <property type="entry name" value="PROKAR_LIPOPROTEIN"/>
    <property type="match status" value="1"/>
</dbReference>
<feature type="region of interest" description="Disordered" evidence="2">
    <location>
        <begin position="23"/>
        <end position="42"/>
    </location>
</feature>
<dbReference type="STRING" id="391625.PPSIR1_22471"/>
<comment type="similarity">
    <text evidence="1">Belongs to the peptidase M16 family.</text>
</comment>
<dbReference type="AlphaFoldDB" id="A6GGG6"/>
<feature type="domain" description="Peptidase M16 N-terminal" evidence="4">
    <location>
        <begin position="66"/>
        <end position="170"/>
    </location>
</feature>
<name>A6GGG6_9BACT</name>
<dbReference type="InterPro" id="IPR007863">
    <property type="entry name" value="Peptidase_M16_C"/>
</dbReference>
<dbReference type="EMBL" id="ABCS01000106">
    <property type="protein sequence ID" value="EDM75042.1"/>
    <property type="molecule type" value="Genomic_DNA"/>
</dbReference>
<accession>A6GGG6</accession>
<evidence type="ECO:0000259" key="5">
    <source>
        <dbReference type="Pfam" id="PF05193"/>
    </source>
</evidence>
<dbReference type="Gene3D" id="3.30.830.10">
    <property type="entry name" value="Metalloenzyme, LuxS/M16 peptidase-like"/>
    <property type="match status" value="2"/>
</dbReference>
<gene>
    <name evidence="6" type="ORF">PPSIR1_22471</name>
</gene>